<name>A0A5B0KU97_9PROT</name>
<dbReference type="RefSeq" id="WP_149650628.1">
    <property type="nucleotide sequence ID" value="NZ_VEWN01000010.1"/>
</dbReference>
<evidence type="ECO:0000313" key="2">
    <source>
        <dbReference type="Proteomes" id="UP000325333"/>
    </source>
</evidence>
<protein>
    <recommendedName>
        <fullName evidence="3">HNH endonuclease</fullName>
    </recommendedName>
</protein>
<accession>A0A5B0KU97</accession>
<dbReference type="EMBL" id="VEWN01000010">
    <property type="protein sequence ID" value="KAA1054434.1"/>
    <property type="molecule type" value="Genomic_DNA"/>
</dbReference>
<sequence length="270" mass="30559">MTQARSLTSRDALPLIDQASGSTIGAKDIKAPQMEEINDFVDDRQKSWCVHCGRFLVDLKSNRDHVPTRTFLHPPYPTNLPVIAVCTECNNGFSKDEQYFVAFLSSVISGTTEPNAQLSPAAERILRDNERLRARIERSKTEYQTPAGEAHIVWRPEQDRIDRVIVKNARGHAFFEFGEPMLDRPARVLSMPLPTLTFDERTCFENMPSAVIWPEVGSRMMTRFLTGQDLNGPWVVVQDGLYRYAVTQYGGGLLVRSVMAEYLGTEVFWG</sequence>
<dbReference type="Proteomes" id="UP000325333">
    <property type="component" value="Unassembled WGS sequence"/>
</dbReference>
<evidence type="ECO:0000313" key="1">
    <source>
        <dbReference type="EMBL" id="KAA1054434.1"/>
    </source>
</evidence>
<evidence type="ECO:0008006" key="3">
    <source>
        <dbReference type="Google" id="ProtNLM"/>
    </source>
</evidence>
<organism evidence="1 2">
    <name type="scientific">Azospirillum argentinense</name>
    <dbReference type="NCBI Taxonomy" id="2970906"/>
    <lineage>
        <taxon>Bacteria</taxon>
        <taxon>Pseudomonadati</taxon>
        <taxon>Pseudomonadota</taxon>
        <taxon>Alphaproteobacteria</taxon>
        <taxon>Rhodospirillales</taxon>
        <taxon>Azospirillaceae</taxon>
        <taxon>Azospirillum</taxon>
    </lineage>
</organism>
<gene>
    <name evidence="1" type="ORF">FH063_006690</name>
</gene>
<proteinExistence type="predicted"/>
<reference evidence="1 2" key="1">
    <citation type="submission" date="2019-07" db="EMBL/GenBank/DDBJ databases">
        <title>Genome sequencing of the stress-tolerant strain Azospirillum brasilense Az19.</title>
        <authorList>
            <person name="Maroniche G.A."/>
            <person name="Garcia J.E."/>
            <person name="Pagnussat L."/>
            <person name="Amenta M."/>
            <person name="Creus C.M."/>
        </authorList>
    </citation>
    <scope>NUCLEOTIDE SEQUENCE [LARGE SCALE GENOMIC DNA]</scope>
    <source>
        <strain evidence="1 2">Az19</strain>
    </source>
</reference>
<dbReference type="AlphaFoldDB" id="A0A5B0KU97"/>
<comment type="caution">
    <text evidence="1">The sequence shown here is derived from an EMBL/GenBank/DDBJ whole genome shotgun (WGS) entry which is preliminary data.</text>
</comment>